<comment type="caution">
    <text evidence="1">The sequence shown here is derived from an EMBL/GenBank/DDBJ whole genome shotgun (WGS) entry which is preliminary data.</text>
</comment>
<proteinExistence type="predicted"/>
<evidence type="ECO:0000313" key="1">
    <source>
        <dbReference type="EMBL" id="TCS99322.1"/>
    </source>
</evidence>
<name>A0A4R3LH07_9GAMM</name>
<dbReference type="RefSeq" id="WP_123521099.1">
    <property type="nucleotide sequence ID" value="NZ_JBHLWF010000031.1"/>
</dbReference>
<protein>
    <submittedName>
        <fullName evidence="1">Uncharacterized protein</fullName>
    </submittedName>
</protein>
<organism evidence="1 2">
    <name type="scientific">Pseudofulvimonas gallinarii</name>
    <dbReference type="NCBI Taxonomy" id="634155"/>
    <lineage>
        <taxon>Bacteria</taxon>
        <taxon>Pseudomonadati</taxon>
        <taxon>Pseudomonadota</taxon>
        <taxon>Gammaproteobacteria</taxon>
        <taxon>Lysobacterales</taxon>
        <taxon>Rhodanobacteraceae</taxon>
        <taxon>Pseudofulvimonas</taxon>
    </lineage>
</organism>
<gene>
    <name evidence="1" type="ORF">EDC25_106161</name>
</gene>
<accession>A0A4R3LH07</accession>
<dbReference type="EMBL" id="SMAF01000006">
    <property type="protein sequence ID" value="TCS99322.1"/>
    <property type="molecule type" value="Genomic_DNA"/>
</dbReference>
<keyword evidence="2" id="KW-1185">Reference proteome</keyword>
<dbReference type="Proteomes" id="UP000294599">
    <property type="component" value="Unassembled WGS sequence"/>
</dbReference>
<sequence>MKIAPVLTVFLLFCASLGDAHGREERDDTLCAEVKAFLASVKPDATRSVTFRTFWGAREEGDNIILGSKTCEHHDYDPGEKLCAYLIQDSSTEFAGYNAKRILNCLTPRQGIAAALDIHSGSFSITFGSPSRGALVDLELAPDEGREEMKLILKADGY</sequence>
<dbReference type="OrthoDB" id="6000635at2"/>
<dbReference type="AlphaFoldDB" id="A0A4R3LH07"/>
<reference evidence="1 2" key="1">
    <citation type="submission" date="2019-03" db="EMBL/GenBank/DDBJ databases">
        <title>Genomic Encyclopedia of Type Strains, Phase IV (KMG-IV): sequencing the most valuable type-strain genomes for metagenomic binning, comparative biology and taxonomic classification.</title>
        <authorList>
            <person name="Goeker M."/>
        </authorList>
    </citation>
    <scope>NUCLEOTIDE SEQUENCE [LARGE SCALE GENOMIC DNA]</scope>
    <source>
        <strain evidence="1 2">DSM 21944</strain>
    </source>
</reference>
<evidence type="ECO:0000313" key="2">
    <source>
        <dbReference type="Proteomes" id="UP000294599"/>
    </source>
</evidence>